<dbReference type="EMBL" id="JANAVB010016599">
    <property type="protein sequence ID" value="KAJ6831692.1"/>
    <property type="molecule type" value="Genomic_DNA"/>
</dbReference>
<dbReference type="Pfam" id="PF00847">
    <property type="entry name" value="AP2"/>
    <property type="match status" value="1"/>
</dbReference>
<dbReference type="PANTHER" id="PTHR31677:SF196">
    <property type="entry name" value="ETHYLENE-RESPONSIVE TRANSCRIPTION FACTOR ERF109"/>
    <property type="match status" value="1"/>
</dbReference>
<dbReference type="InterPro" id="IPR016177">
    <property type="entry name" value="DNA-bd_dom_sf"/>
</dbReference>
<comment type="subcellular location">
    <subcellularLocation>
        <location evidence="1">Nucleus</location>
    </subcellularLocation>
</comment>
<evidence type="ECO:0000313" key="9">
    <source>
        <dbReference type="Proteomes" id="UP001140949"/>
    </source>
</evidence>
<dbReference type="GO" id="GO:0003700">
    <property type="term" value="F:DNA-binding transcription factor activity"/>
    <property type="evidence" value="ECO:0007669"/>
    <property type="project" value="InterPro"/>
</dbReference>
<accession>A0AAX6GT22</accession>
<evidence type="ECO:0000256" key="5">
    <source>
        <dbReference type="ARBA" id="ARBA00023242"/>
    </source>
</evidence>
<name>A0AAX6GT22_IRIPA</name>
<evidence type="ECO:0000259" key="7">
    <source>
        <dbReference type="PROSITE" id="PS51032"/>
    </source>
</evidence>
<dbReference type="InterPro" id="IPR001471">
    <property type="entry name" value="AP2/ERF_dom"/>
</dbReference>
<dbReference type="FunFam" id="3.30.730.10:FF:000001">
    <property type="entry name" value="Ethylene-responsive transcription factor 2"/>
    <property type="match status" value="1"/>
</dbReference>
<feature type="region of interest" description="Disordered" evidence="6">
    <location>
        <begin position="152"/>
        <end position="219"/>
    </location>
</feature>
<dbReference type="GO" id="GO:0003677">
    <property type="term" value="F:DNA binding"/>
    <property type="evidence" value="ECO:0007669"/>
    <property type="project" value="UniProtKB-KW"/>
</dbReference>
<feature type="compositionally biased region" description="Pro residues" evidence="6">
    <location>
        <begin position="71"/>
        <end position="82"/>
    </location>
</feature>
<feature type="compositionally biased region" description="Low complexity" evidence="6">
    <location>
        <begin position="20"/>
        <end position="38"/>
    </location>
</feature>
<dbReference type="Proteomes" id="UP001140949">
    <property type="component" value="Unassembled WGS sequence"/>
</dbReference>
<dbReference type="PANTHER" id="PTHR31677">
    <property type="entry name" value="AP2 DOMAIN CLASS TRANSCRIPTION FACTOR"/>
    <property type="match status" value="1"/>
</dbReference>
<feature type="domain" description="AP2/ERF" evidence="7">
    <location>
        <begin position="101"/>
        <end position="158"/>
    </location>
</feature>
<evidence type="ECO:0000256" key="4">
    <source>
        <dbReference type="ARBA" id="ARBA00023163"/>
    </source>
</evidence>
<feature type="compositionally biased region" description="Pro residues" evidence="6">
    <location>
        <begin position="39"/>
        <end position="56"/>
    </location>
</feature>
<evidence type="ECO:0000313" key="8">
    <source>
        <dbReference type="EMBL" id="KAJ6831692.1"/>
    </source>
</evidence>
<evidence type="ECO:0000256" key="1">
    <source>
        <dbReference type="ARBA" id="ARBA00004123"/>
    </source>
</evidence>
<feature type="compositionally biased region" description="Low complexity" evidence="6">
    <location>
        <begin position="57"/>
        <end position="70"/>
    </location>
</feature>
<dbReference type="PRINTS" id="PR01217">
    <property type="entry name" value="PRICHEXTENSN"/>
</dbReference>
<organism evidence="8 9">
    <name type="scientific">Iris pallida</name>
    <name type="common">Sweet iris</name>
    <dbReference type="NCBI Taxonomy" id="29817"/>
    <lineage>
        <taxon>Eukaryota</taxon>
        <taxon>Viridiplantae</taxon>
        <taxon>Streptophyta</taxon>
        <taxon>Embryophyta</taxon>
        <taxon>Tracheophyta</taxon>
        <taxon>Spermatophyta</taxon>
        <taxon>Magnoliopsida</taxon>
        <taxon>Liliopsida</taxon>
        <taxon>Asparagales</taxon>
        <taxon>Iridaceae</taxon>
        <taxon>Iridoideae</taxon>
        <taxon>Irideae</taxon>
        <taxon>Iris</taxon>
    </lineage>
</organism>
<dbReference type="InterPro" id="IPR036955">
    <property type="entry name" value="AP2/ERF_dom_sf"/>
</dbReference>
<evidence type="ECO:0000256" key="6">
    <source>
        <dbReference type="SAM" id="MobiDB-lite"/>
    </source>
</evidence>
<sequence length="273" mass="29860">MDRKADDTVVNVEFTRTRKSIPNRPSSSPPRESSCASPSPTPTPPTPTPTALPEPLPLAGSNATSTRSASSPPPPLPPPPRGSPSSRHEPPKATGSADRRRYRGVRRRPWGRFAAEIRDPNQKKRVWLGTFDTAEEAASEYDKAALRLKGARAVTNFSPPPPPPSPPSPTSVLRNGTEDEERTPKPTTSPPTSVLRIETDDEERTTKTTTPPTPPPFEYFEIGSFGDVDAFGFGIEEQTLLFPDCSFPPDRTFGKRKSSETWTTRSSPHLSRP</sequence>
<evidence type="ECO:0000256" key="2">
    <source>
        <dbReference type="ARBA" id="ARBA00023015"/>
    </source>
</evidence>
<feature type="compositionally biased region" description="Polar residues" evidence="6">
    <location>
        <begin position="260"/>
        <end position="273"/>
    </location>
</feature>
<keyword evidence="9" id="KW-1185">Reference proteome</keyword>
<feature type="region of interest" description="Disordered" evidence="6">
    <location>
        <begin position="1"/>
        <end position="125"/>
    </location>
</feature>
<feature type="compositionally biased region" description="Basic residues" evidence="6">
    <location>
        <begin position="100"/>
        <end position="110"/>
    </location>
</feature>
<dbReference type="PRINTS" id="PR00367">
    <property type="entry name" value="ETHRSPELEMNT"/>
</dbReference>
<reference evidence="8" key="1">
    <citation type="journal article" date="2023" name="GigaByte">
        <title>Genome assembly of the bearded iris, Iris pallida Lam.</title>
        <authorList>
            <person name="Bruccoleri R.E."/>
            <person name="Oakeley E.J."/>
            <person name="Faust A.M.E."/>
            <person name="Altorfer M."/>
            <person name="Dessus-Babus S."/>
            <person name="Burckhardt D."/>
            <person name="Oertli M."/>
            <person name="Naumann U."/>
            <person name="Petersen F."/>
            <person name="Wong J."/>
        </authorList>
    </citation>
    <scope>NUCLEOTIDE SEQUENCE</scope>
    <source>
        <strain evidence="8">GSM-AAB239-AS_SAM_17_03QT</strain>
    </source>
</reference>
<feature type="compositionally biased region" description="Pro residues" evidence="6">
    <location>
        <begin position="158"/>
        <end position="169"/>
    </location>
</feature>
<dbReference type="SMART" id="SM00380">
    <property type="entry name" value="AP2"/>
    <property type="match status" value="1"/>
</dbReference>
<protein>
    <submittedName>
        <fullName evidence="8">Pathogenesis-related genes transcriptional activator PTI6</fullName>
    </submittedName>
</protein>
<dbReference type="SUPFAM" id="SSF54171">
    <property type="entry name" value="DNA-binding domain"/>
    <property type="match status" value="1"/>
</dbReference>
<feature type="region of interest" description="Disordered" evidence="6">
    <location>
        <begin position="244"/>
        <end position="273"/>
    </location>
</feature>
<evidence type="ECO:0000256" key="3">
    <source>
        <dbReference type="ARBA" id="ARBA00023125"/>
    </source>
</evidence>
<keyword evidence="2" id="KW-0805">Transcription regulation</keyword>
<dbReference type="PROSITE" id="PS51032">
    <property type="entry name" value="AP2_ERF"/>
    <property type="match status" value="1"/>
</dbReference>
<dbReference type="Gene3D" id="3.30.730.10">
    <property type="entry name" value="AP2/ERF domain"/>
    <property type="match status" value="1"/>
</dbReference>
<dbReference type="GO" id="GO:0005634">
    <property type="term" value="C:nucleus"/>
    <property type="evidence" value="ECO:0007669"/>
    <property type="project" value="UniProtKB-SubCell"/>
</dbReference>
<keyword evidence="5" id="KW-0539">Nucleus</keyword>
<keyword evidence="4" id="KW-0804">Transcription</keyword>
<dbReference type="CDD" id="cd00018">
    <property type="entry name" value="AP2"/>
    <property type="match status" value="1"/>
</dbReference>
<dbReference type="AlphaFoldDB" id="A0AAX6GT22"/>
<reference evidence="8" key="2">
    <citation type="submission" date="2023-04" db="EMBL/GenBank/DDBJ databases">
        <authorList>
            <person name="Bruccoleri R.E."/>
            <person name="Oakeley E.J."/>
            <person name="Faust A.-M."/>
            <person name="Dessus-Babus S."/>
            <person name="Altorfer M."/>
            <person name="Burckhardt D."/>
            <person name="Oertli M."/>
            <person name="Naumann U."/>
            <person name="Petersen F."/>
            <person name="Wong J."/>
        </authorList>
    </citation>
    <scope>NUCLEOTIDE SEQUENCE</scope>
    <source>
        <strain evidence="8">GSM-AAB239-AS_SAM_17_03QT</strain>
        <tissue evidence="8">Leaf</tissue>
    </source>
</reference>
<comment type="caution">
    <text evidence="8">The sequence shown here is derived from an EMBL/GenBank/DDBJ whole genome shotgun (WGS) entry which is preliminary data.</text>
</comment>
<keyword evidence="3" id="KW-0238">DNA-binding</keyword>
<proteinExistence type="predicted"/>
<gene>
    <name evidence="8" type="ORF">M6B38_347975</name>
</gene>